<feature type="signal peptide" evidence="1">
    <location>
        <begin position="1"/>
        <end position="19"/>
    </location>
</feature>
<evidence type="ECO:0000313" key="3">
    <source>
        <dbReference type="Proteomes" id="UP001302349"/>
    </source>
</evidence>
<accession>A0ABZ0ILZ6</accession>
<evidence type="ECO:0000313" key="2">
    <source>
        <dbReference type="EMBL" id="WOK05514.1"/>
    </source>
</evidence>
<sequence>MKILATVFIVVFSCLHSFADQKWSQGVVVLTSGEVKVGLLQYHPRWDAVSFKGEEKEGAVETFPANKLSQFSFFDDHIEVWRKFYTYIANKRGFNQPVFYEVVIKGDYGLLRKEKSIEPVYDDIASSASSIKDQMLREQVAGFDFFFCHNNNIVPLSSFKKYMKEQGLFEDLNNFADTHRLSWRDSYDIVMMINYLNCSSGNTGCKESLELTRLASSN</sequence>
<keyword evidence="3" id="KW-1185">Reference proteome</keyword>
<proteinExistence type="predicted"/>
<gene>
    <name evidence="2" type="ORF">RT717_20785</name>
</gene>
<evidence type="ECO:0000256" key="1">
    <source>
        <dbReference type="SAM" id="SignalP"/>
    </source>
</evidence>
<keyword evidence="1" id="KW-0732">Signal</keyword>
<reference evidence="2 3" key="1">
    <citation type="journal article" date="2023" name="Microbiol. Resour. Announc.">
        <title>Complete Genome Sequence of Imperialibacter roseus strain P4T.</title>
        <authorList>
            <person name="Tizabi D.R."/>
            <person name="Bachvaroff T."/>
            <person name="Hill R.T."/>
        </authorList>
    </citation>
    <scope>NUCLEOTIDE SEQUENCE [LARGE SCALE GENOMIC DNA]</scope>
    <source>
        <strain evidence="2 3">P4T</strain>
    </source>
</reference>
<name>A0ABZ0ILZ6_9BACT</name>
<dbReference type="EMBL" id="CP136051">
    <property type="protein sequence ID" value="WOK05514.1"/>
    <property type="molecule type" value="Genomic_DNA"/>
</dbReference>
<dbReference type="RefSeq" id="WP_317488275.1">
    <property type="nucleotide sequence ID" value="NZ_CP136051.1"/>
</dbReference>
<protein>
    <submittedName>
        <fullName evidence="2">Uncharacterized protein</fullName>
    </submittedName>
</protein>
<dbReference type="Proteomes" id="UP001302349">
    <property type="component" value="Chromosome"/>
</dbReference>
<organism evidence="2 3">
    <name type="scientific">Imperialibacter roseus</name>
    <dbReference type="NCBI Taxonomy" id="1324217"/>
    <lineage>
        <taxon>Bacteria</taxon>
        <taxon>Pseudomonadati</taxon>
        <taxon>Bacteroidota</taxon>
        <taxon>Cytophagia</taxon>
        <taxon>Cytophagales</taxon>
        <taxon>Flammeovirgaceae</taxon>
        <taxon>Imperialibacter</taxon>
    </lineage>
</organism>
<feature type="chain" id="PRO_5045820036" evidence="1">
    <location>
        <begin position="20"/>
        <end position="218"/>
    </location>
</feature>